<dbReference type="Pfam" id="PF10376">
    <property type="entry name" value="Mei5"/>
    <property type="match status" value="1"/>
</dbReference>
<keyword evidence="5" id="KW-0805">Transcription regulation</keyword>
<evidence type="ECO:0000256" key="3">
    <source>
        <dbReference type="ARBA" id="ARBA00014688"/>
    </source>
</evidence>
<dbReference type="GO" id="GO:0003713">
    <property type="term" value="F:transcription coactivator activity"/>
    <property type="evidence" value="ECO:0007669"/>
    <property type="project" value="InterPro"/>
</dbReference>
<dbReference type="GO" id="GO:0032798">
    <property type="term" value="C:Swi5-Sfr1 complex"/>
    <property type="evidence" value="ECO:0007669"/>
    <property type="project" value="InterPro"/>
</dbReference>
<organism evidence="11 12">
    <name type="scientific">Cyprinus carpio</name>
    <name type="common">Common carp</name>
    <dbReference type="NCBI Taxonomy" id="7962"/>
    <lineage>
        <taxon>Eukaryota</taxon>
        <taxon>Metazoa</taxon>
        <taxon>Chordata</taxon>
        <taxon>Craniata</taxon>
        <taxon>Vertebrata</taxon>
        <taxon>Euteleostomi</taxon>
        <taxon>Actinopterygii</taxon>
        <taxon>Neopterygii</taxon>
        <taxon>Teleostei</taxon>
        <taxon>Ostariophysi</taxon>
        <taxon>Cypriniformes</taxon>
        <taxon>Cyprinidae</taxon>
        <taxon>Cyprininae</taxon>
        <taxon>Cyprinus</taxon>
    </lineage>
</organism>
<evidence type="ECO:0000256" key="4">
    <source>
        <dbReference type="ARBA" id="ARBA00022763"/>
    </source>
</evidence>
<dbReference type="Ensembl" id="ENSCCRT00010050658.1">
    <property type="protein sequence ID" value="ENSCCRP00010046222.1"/>
    <property type="gene ID" value="ENSCCRG00010019585.1"/>
</dbReference>
<keyword evidence="7" id="KW-0804">Transcription</keyword>
<accession>A0A8C1QKC0</accession>
<evidence type="ECO:0000256" key="2">
    <source>
        <dbReference type="ARBA" id="ARBA00008729"/>
    </source>
</evidence>
<evidence type="ECO:0000313" key="12">
    <source>
        <dbReference type="Proteomes" id="UP000694427"/>
    </source>
</evidence>
<evidence type="ECO:0000256" key="5">
    <source>
        <dbReference type="ARBA" id="ARBA00023015"/>
    </source>
</evidence>
<name>A0A8C1QKC0_CYPCA</name>
<evidence type="ECO:0000256" key="8">
    <source>
        <dbReference type="ARBA" id="ARBA00023204"/>
    </source>
</evidence>
<dbReference type="PANTHER" id="PTHR28643:SF1">
    <property type="entry name" value="SWI5-DEPENDENT RECOMBINATION DNA REPAIR PROTEIN 1 HOMOLOG"/>
    <property type="match status" value="1"/>
</dbReference>
<dbReference type="PANTHER" id="PTHR28643">
    <property type="entry name" value="SWI5-DEPENDENT RECOMBINATION DNA REPAIR PROTEIN 1 HOMOLOG"/>
    <property type="match status" value="1"/>
</dbReference>
<evidence type="ECO:0000313" key="11">
    <source>
        <dbReference type="Ensembl" id="ENSCCRP00010046222.1"/>
    </source>
</evidence>
<dbReference type="AlphaFoldDB" id="A0A8C1QKC0"/>
<sequence>KMLRMYRKKDKHLFLNQVLPLARRITPFAQSVLCELQSEIPTEEKQISLAHRIDNLGLDDKKLHFDRTEQDFTDN</sequence>
<dbReference type="InterPro" id="IPR018468">
    <property type="entry name" value="SFR1/Mei5"/>
</dbReference>
<evidence type="ECO:0000256" key="6">
    <source>
        <dbReference type="ARBA" id="ARBA00023054"/>
    </source>
</evidence>
<protein>
    <recommendedName>
        <fullName evidence="3">Swi5-dependent recombination DNA repair protein 1 homolog</fullName>
    </recommendedName>
    <alternativeName>
        <fullName evidence="10">Meiosis protein 5 homolog</fullName>
    </alternativeName>
</protein>
<evidence type="ECO:0000256" key="10">
    <source>
        <dbReference type="ARBA" id="ARBA00033234"/>
    </source>
</evidence>
<dbReference type="InterPro" id="IPR042429">
    <property type="entry name" value="SFR1"/>
</dbReference>
<evidence type="ECO:0000256" key="7">
    <source>
        <dbReference type="ARBA" id="ARBA00023163"/>
    </source>
</evidence>
<dbReference type="GO" id="GO:0000724">
    <property type="term" value="P:double-strand break repair via homologous recombination"/>
    <property type="evidence" value="ECO:0007669"/>
    <property type="project" value="InterPro"/>
</dbReference>
<keyword evidence="4" id="KW-0227">DNA damage</keyword>
<comment type="subcellular location">
    <subcellularLocation>
        <location evidence="1">Nucleus</location>
    </subcellularLocation>
</comment>
<keyword evidence="9" id="KW-0539">Nucleus</keyword>
<keyword evidence="8" id="KW-0234">DNA repair</keyword>
<proteinExistence type="inferred from homology"/>
<keyword evidence="6" id="KW-0175">Coiled coil</keyword>
<evidence type="ECO:0000256" key="9">
    <source>
        <dbReference type="ARBA" id="ARBA00023242"/>
    </source>
</evidence>
<comment type="similarity">
    <text evidence="2">Belongs to the SFR1/MEI5 family.</text>
</comment>
<keyword evidence="12" id="KW-1185">Reference proteome</keyword>
<dbReference type="Proteomes" id="UP000694427">
    <property type="component" value="Unplaced"/>
</dbReference>
<reference evidence="11" key="1">
    <citation type="submission" date="2025-08" db="UniProtKB">
        <authorList>
            <consortium name="Ensembl"/>
        </authorList>
    </citation>
    <scope>IDENTIFICATION</scope>
</reference>
<reference evidence="11" key="2">
    <citation type="submission" date="2025-09" db="UniProtKB">
        <authorList>
            <consortium name="Ensembl"/>
        </authorList>
    </citation>
    <scope>IDENTIFICATION</scope>
</reference>
<evidence type="ECO:0000256" key="1">
    <source>
        <dbReference type="ARBA" id="ARBA00004123"/>
    </source>
</evidence>